<dbReference type="InterPro" id="IPR033309">
    <property type="entry name" value="Mus81"/>
</dbReference>
<dbReference type="GO" id="GO:0031297">
    <property type="term" value="P:replication fork processing"/>
    <property type="evidence" value="ECO:0007669"/>
    <property type="project" value="EnsemblFungi"/>
</dbReference>
<proteinExistence type="inferred from homology"/>
<evidence type="ECO:0000313" key="17">
    <source>
        <dbReference type="EMBL" id="EEB06018.1"/>
    </source>
</evidence>
<dbReference type="EC" id="3.1.22.-" evidence="14"/>
<dbReference type="GO" id="GO:0048257">
    <property type="term" value="F:3'-flap endonuclease activity"/>
    <property type="evidence" value="ECO:0000318"/>
    <property type="project" value="GO_Central"/>
</dbReference>
<feature type="compositionally biased region" description="Low complexity" evidence="15">
    <location>
        <begin position="90"/>
        <end position="100"/>
    </location>
</feature>
<dbReference type="SUPFAM" id="SSF52980">
    <property type="entry name" value="Restriction endonuclease-like"/>
    <property type="match status" value="1"/>
</dbReference>
<keyword evidence="8 14" id="KW-0378">Hydrolase</keyword>
<dbReference type="CDD" id="cd20074">
    <property type="entry name" value="XPF_nuclease_Mus81"/>
    <property type="match status" value="1"/>
</dbReference>
<dbReference type="InterPro" id="IPR042530">
    <property type="entry name" value="EME1/EME2_C"/>
</dbReference>
<feature type="domain" description="ERCC4" evidence="16">
    <location>
        <begin position="270"/>
        <end position="368"/>
    </location>
</feature>
<dbReference type="HOGENOM" id="CLU_014329_1_0_1"/>
<feature type="region of interest" description="Disordered" evidence="15">
    <location>
        <begin position="79"/>
        <end position="112"/>
    </location>
</feature>
<feature type="region of interest" description="Disordered" evidence="15">
    <location>
        <begin position="211"/>
        <end position="234"/>
    </location>
</feature>
<dbReference type="FunFam" id="3.40.50.10130:FF:000003">
    <property type="entry name" value="Crossover junction endonuclease MUS81"/>
    <property type="match status" value="1"/>
</dbReference>
<dbReference type="Proteomes" id="UP000001744">
    <property type="component" value="Unassembled WGS sequence"/>
</dbReference>
<evidence type="ECO:0000256" key="11">
    <source>
        <dbReference type="ARBA" id="ARBA00023204"/>
    </source>
</evidence>
<dbReference type="STRING" id="402676.B6JXB7"/>
<gene>
    <name evidence="18" type="primary">mus81</name>
    <name evidence="17" type="ORF">SJAG_01044</name>
</gene>
<sequence>MSCGNPLYLQWIQEWMEESTRRYPKSYQTWRKAYESMKNCPVTFTRPSEASVLKGIGPTICAKLEKKWTEYCKENDIPLPEDNSVEPSQAAATSNENENTAKSKTQRKKRPYVPSYRSGAYAILCALSKLHEHESAAKPQIIAIAQSHCESSFEVGSHSSNRYTAWSAMKTLLTKGLVYQSGHPPKYSLTEEGDEVCKRLGRVDDAFASSRWRQKDEDTHDSDEDALEKEDHEATDIDEVQVNAIAEVHRSNSSIDYEPRRINLNDCTILMLLDTREVRSRNDRDYIIDKLSTVHNVKCQVRALELGDVSWIARHNDTNEEFVLDYIVERKRLDDLVASIKDGRFHEQKFRLKRSTIRNVTYLLEESNYDEHFTDSIKTAITSTFADQHFFVKRVTSLDNSIQYLARMSRAIELHYRKTEQLLVVPDLAVEARSLEDLHERMQIHTLGQRHHLSYHSFASVMSKTSTMTVGDVFLRMLMTIRGVSPEKAMQIQQLYPTMISLVEAYERLKSHSEREALLSTQCKSFGRRSIGFALSQKIAKIFHPGTLNQYHEQT</sequence>
<keyword evidence="10 14" id="KW-0233">DNA recombination</keyword>
<evidence type="ECO:0000256" key="13">
    <source>
        <dbReference type="ARBA" id="ARBA00023254"/>
    </source>
</evidence>
<dbReference type="SMART" id="SM00891">
    <property type="entry name" value="ERCC4"/>
    <property type="match status" value="1"/>
</dbReference>
<dbReference type="OMA" id="ELGDAMW"/>
<evidence type="ECO:0000256" key="10">
    <source>
        <dbReference type="ARBA" id="ARBA00023172"/>
    </source>
</evidence>
<dbReference type="Gene3D" id="1.10.150.110">
    <property type="entry name" value="DNA polymerase beta, N-terminal domain-like"/>
    <property type="match status" value="1"/>
</dbReference>
<dbReference type="Gene3D" id="1.10.150.670">
    <property type="entry name" value="Crossover junction endonuclease EME1, DNA-binding domain"/>
    <property type="match status" value="1"/>
</dbReference>
<dbReference type="JaponicusDB" id="SJAG_01044">
    <property type="gene designation" value="mus81"/>
</dbReference>
<dbReference type="FunFam" id="1.10.150.110:FF:000001">
    <property type="entry name" value="Putative Crossover junction endonuclease MUS81"/>
    <property type="match status" value="1"/>
</dbReference>
<keyword evidence="7 14" id="KW-0227">DNA damage</keyword>
<dbReference type="OrthoDB" id="5963188at2759"/>
<dbReference type="Pfam" id="PF14716">
    <property type="entry name" value="HHH_8"/>
    <property type="match status" value="1"/>
</dbReference>
<dbReference type="Pfam" id="PF02732">
    <property type="entry name" value="ERCC4"/>
    <property type="match status" value="1"/>
</dbReference>
<comment type="similarity">
    <text evidence="3 14">Belongs to the XPF family.</text>
</comment>
<keyword evidence="5 14" id="KW-0479">Metal-binding</keyword>
<dbReference type="PANTHER" id="PTHR13451:SF0">
    <property type="entry name" value="CROSSOVER JUNCTION ENDONUCLEASE MUS81"/>
    <property type="match status" value="1"/>
</dbReference>
<evidence type="ECO:0000313" key="19">
    <source>
        <dbReference type="Proteomes" id="UP000001744"/>
    </source>
</evidence>
<dbReference type="PANTHER" id="PTHR13451">
    <property type="entry name" value="CLASS II CROSSOVER JUNCTION ENDONUCLEASE MUS81"/>
    <property type="match status" value="1"/>
</dbReference>
<keyword evidence="9 14" id="KW-0460">Magnesium</keyword>
<dbReference type="GO" id="GO:0048476">
    <property type="term" value="C:Holliday junction resolvase complex"/>
    <property type="evidence" value="ECO:0000318"/>
    <property type="project" value="GO_Central"/>
</dbReference>
<dbReference type="GeneID" id="7048288"/>
<dbReference type="VEuPathDB" id="FungiDB:SJAG_01044"/>
<keyword evidence="12 14" id="KW-0539">Nucleus</keyword>
<dbReference type="Pfam" id="PF21136">
    <property type="entry name" value="WHD_MUS81"/>
    <property type="match status" value="1"/>
</dbReference>
<evidence type="ECO:0000256" key="1">
    <source>
        <dbReference type="ARBA" id="ARBA00001946"/>
    </source>
</evidence>
<evidence type="ECO:0000256" key="6">
    <source>
        <dbReference type="ARBA" id="ARBA00022759"/>
    </source>
</evidence>
<dbReference type="GO" id="GO:0031573">
    <property type="term" value="P:mitotic intra-S DNA damage checkpoint signaling"/>
    <property type="evidence" value="ECO:0000318"/>
    <property type="project" value="GO_Central"/>
</dbReference>
<evidence type="ECO:0000256" key="12">
    <source>
        <dbReference type="ARBA" id="ARBA00023242"/>
    </source>
</evidence>
<dbReference type="RefSeq" id="XP_002172311.1">
    <property type="nucleotide sequence ID" value="XM_002172275.1"/>
</dbReference>
<keyword evidence="4 14" id="KW-0540">Nuclease</keyword>
<dbReference type="InterPro" id="IPR010996">
    <property type="entry name" value="HHH_MUS81"/>
</dbReference>
<dbReference type="InterPro" id="IPR036388">
    <property type="entry name" value="WH-like_DNA-bd_sf"/>
</dbReference>
<dbReference type="GO" id="GO:0006308">
    <property type="term" value="P:DNA catabolic process"/>
    <property type="evidence" value="ECO:0007669"/>
    <property type="project" value="UniProtKB-UniRule"/>
</dbReference>
<dbReference type="InterPro" id="IPR047416">
    <property type="entry name" value="XPF_nuclease_Mus81"/>
</dbReference>
<dbReference type="eggNOG" id="KOG2379">
    <property type="taxonomic scope" value="Eukaryota"/>
</dbReference>
<dbReference type="GO" id="GO:0000727">
    <property type="term" value="P:double-strand break repair via break-induced replication"/>
    <property type="evidence" value="ECO:0000318"/>
    <property type="project" value="GO_Central"/>
</dbReference>
<evidence type="ECO:0000256" key="5">
    <source>
        <dbReference type="ARBA" id="ARBA00022723"/>
    </source>
</evidence>
<dbReference type="CDD" id="cd21036">
    <property type="entry name" value="WH_MUS81"/>
    <property type="match status" value="1"/>
</dbReference>
<evidence type="ECO:0000256" key="2">
    <source>
        <dbReference type="ARBA" id="ARBA00004123"/>
    </source>
</evidence>
<dbReference type="GO" id="GO:0000712">
    <property type="term" value="P:resolution of meiotic recombination intermediates"/>
    <property type="evidence" value="ECO:0000318"/>
    <property type="project" value="GO_Central"/>
</dbReference>
<dbReference type="GO" id="GO:0003677">
    <property type="term" value="F:DNA binding"/>
    <property type="evidence" value="ECO:0007669"/>
    <property type="project" value="UniProtKB-UniRule"/>
</dbReference>
<comment type="function">
    <text evidence="14">Interacts with EME1 to form a DNA structure-specific endonuclease with substrate preference for branched DNA structures with a 5'-end at the branch nick. Typical substrates include 3'-flap structures, D-loops, replication forks and nicked Holliday junctions. May be required in mitosis for the processing of stalled or collapsed replication fork intermediates. May be required in meiosis for the repair of meiosis-specific double strand breaks subsequent to single-end invasion (SEI).</text>
</comment>
<name>B6JXB7_SCHJY</name>
<dbReference type="InterPro" id="IPR006166">
    <property type="entry name" value="ERCC4_domain"/>
</dbReference>
<dbReference type="Gene3D" id="3.40.50.10130">
    <property type="match status" value="1"/>
</dbReference>
<evidence type="ECO:0000256" key="8">
    <source>
        <dbReference type="ARBA" id="ARBA00022801"/>
    </source>
</evidence>
<protein>
    <recommendedName>
        <fullName evidence="14">Crossover junction endonuclease MUS81</fullName>
        <ecNumber evidence="14">3.1.22.-</ecNumber>
    </recommendedName>
</protein>
<evidence type="ECO:0000256" key="4">
    <source>
        <dbReference type="ARBA" id="ARBA00022722"/>
    </source>
</evidence>
<comment type="subunit">
    <text evidence="14">Interacts with EME1.</text>
</comment>
<evidence type="ECO:0000256" key="3">
    <source>
        <dbReference type="ARBA" id="ARBA00010015"/>
    </source>
</evidence>
<dbReference type="InterPro" id="IPR011335">
    <property type="entry name" value="Restrct_endonuc-II-like"/>
</dbReference>
<feature type="compositionally biased region" description="Acidic residues" evidence="15">
    <location>
        <begin position="219"/>
        <end position="228"/>
    </location>
</feature>
<keyword evidence="6 14" id="KW-0255">Endonuclease</keyword>
<comment type="cofactor">
    <cofactor evidence="1 14">
        <name>Mg(2+)</name>
        <dbReference type="ChEBI" id="CHEBI:18420"/>
    </cofactor>
</comment>
<dbReference type="AlphaFoldDB" id="B6JXB7"/>
<evidence type="ECO:0000313" key="18">
    <source>
        <dbReference type="JaponicusDB" id="SJAG_01044"/>
    </source>
</evidence>
<evidence type="ECO:0000256" key="15">
    <source>
        <dbReference type="SAM" id="MobiDB-lite"/>
    </source>
</evidence>
<dbReference type="GO" id="GO:0033314">
    <property type="term" value="P:mitotic DNA replication checkpoint signaling"/>
    <property type="evidence" value="ECO:0007669"/>
    <property type="project" value="EnsemblFungi"/>
</dbReference>
<dbReference type="EMBL" id="KE651166">
    <property type="protein sequence ID" value="EEB06018.1"/>
    <property type="molecule type" value="Genomic_DNA"/>
</dbReference>
<keyword evidence="19" id="KW-1185">Reference proteome</keyword>
<evidence type="ECO:0000259" key="16">
    <source>
        <dbReference type="SMART" id="SM00891"/>
    </source>
</evidence>
<evidence type="ECO:0000256" key="7">
    <source>
        <dbReference type="ARBA" id="ARBA00022763"/>
    </source>
</evidence>
<dbReference type="FunFam" id="1.10.10.10:FF:000307">
    <property type="entry name" value="Crossover junction endonuclease MUS81"/>
    <property type="match status" value="1"/>
</dbReference>
<dbReference type="Pfam" id="PF21292">
    <property type="entry name" value="EME1-MUS81_C"/>
    <property type="match status" value="1"/>
</dbReference>
<dbReference type="InterPro" id="IPR047417">
    <property type="entry name" value="WHD_MUS81"/>
</dbReference>
<dbReference type="GO" id="GO:0005634">
    <property type="term" value="C:nucleus"/>
    <property type="evidence" value="ECO:0000318"/>
    <property type="project" value="GO_Central"/>
</dbReference>
<keyword evidence="13" id="KW-0469">Meiosis</keyword>
<dbReference type="Gene3D" id="1.10.10.10">
    <property type="entry name" value="Winged helix-like DNA-binding domain superfamily/Winged helix DNA-binding domain"/>
    <property type="match status" value="1"/>
</dbReference>
<dbReference type="GO" id="GO:0008821">
    <property type="term" value="F:crossover junction DNA endonuclease activity"/>
    <property type="evidence" value="ECO:0007669"/>
    <property type="project" value="UniProtKB-UniRule"/>
</dbReference>
<accession>B6JXB7</accession>
<organism evidence="17 19">
    <name type="scientific">Schizosaccharomyces japonicus (strain yFS275 / FY16936)</name>
    <name type="common">Fission yeast</name>
    <dbReference type="NCBI Taxonomy" id="402676"/>
    <lineage>
        <taxon>Eukaryota</taxon>
        <taxon>Fungi</taxon>
        <taxon>Dikarya</taxon>
        <taxon>Ascomycota</taxon>
        <taxon>Taphrinomycotina</taxon>
        <taxon>Schizosaccharomycetes</taxon>
        <taxon>Schizosaccharomycetales</taxon>
        <taxon>Schizosaccharomycetaceae</taxon>
        <taxon>Schizosaccharomyces</taxon>
    </lineage>
</organism>
<keyword evidence="11 14" id="KW-0234">DNA repair</keyword>
<dbReference type="GO" id="GO:0046872">
    <property type="term" value="F:metal ion binding"/>
    <property type="evidence" value="ECO:0007669"/>
    <property type="project" value="UniProtKB-UniRule"/>
</dbReference>
<dbReference type="SUPFAM" id="SSF47802">
    <property type="entry name" value="DNA polymerase beta, N-terminal domain-like"/>
    <property type="match status" value="1"/>
</dbReference>
<evidence type="ECO:0000256" key="14">
    <source>
        <dbReference type="RuleBase" id="RU369042"/>
    </source>
</evidence>
<dbReference type="InterPro" id="IPR027421">
    <property type="entry name" value="DNA_pol_lamdba_lyase_dom_sf"/>
</dbReference>
<reference evidence="17 19" key="1">
    <citation type="journal article" date="2011" name="Science">
        <title>Comparative functional genomics of the fission yeasts.</title>
        <authorList>
            <person name="Rhind N."/>
            <person name="Chen Z."/>
            <person name="Yassour M."/>
            <person name="Thompson D.A."/>
            <person name="Haas B.J."/>
            <person name="Habib N."/>
            <person name="Wapinski I."/>
            <person name="Roy S."/>
            <person name="Lin M.F."/>
            <person name="Heiman D.I."/>
            <person name="Young S.K."/>
            <person name="Furuya K."/>
            <person name="Guo Y."/>
            <person name="Pidoux A."/>
            <person name="Chen H.M."/>
            <person name="Robbertse B."/>
            <person name="Goldberg J.M."/>
            <person name="Aoki K."/>
            <person name="Bayne E.H."/>
            <person name="Berlin A.M."/>
            <person name="Desjardins C.A."/>
            <person name="Dobbs E."/>
            <person name="Dukaj L."/>
            <person name="Fan L."/>
            <person name="FitzGerald M.G."/>
            <person name="French C."/>
            <person name="Gujja S."/>
            <person name="Hansen K."/>
            <person name="Keifenheim D."/>
            <person name="Levin J.Z."/>
            <person name="Mosher R.A."/>
            <person name="Mueller C.A."/>
            <person name="Pfiffner J."/>
            <person name="Priest M."/>
            <person name="Russ C."/>
            <person name="Smialowska A."/>
            <person name="Swoboda P."/>
            <person name="Sykes S.M."/>
            <person name="Vaughn M."/>
            <person name="Vengrova S."/>
            <person name="Yoder R."/>
            <person name="Zeng Q."/>
            <person name="Allshire R."/>
            <person name="Baulcombe D."/>
            <person name="Birren B.W."/>
            <person name="Brown W."/>
            <person name="Ekwall K."/>
            <person name="Kellis M."/>
            <person name="Leatherwood J."/>
            <person name="Levin H."/>
            <person name="Margalit H."/>
            <person name="Martienssen R."/>
            <person name="Nieduszynski C.A."/>
            <person name="Spatafora J.W."/>
            <person name="Friedman N."/>
            <person name="Dalgaard J.Z."/>
            <person name="Baumann P."/>
            <person name="Niki H."/>
            <person name="Regev A."/>
            <person name="Nusbaum C."/>
        </authorList>
    </citation>
    <scope>NUCLEOTIDE SEQUENCE [LARGE SCALE GENOMIC DNA]</scope>
    <source>
        <strain evidence="19">yFS275 / FY16936</strain>
    </source>
</reference>
<evidence type="ECO:0000256" key="9">
    <source>
        <dbReference type="ARBA" id="ARBA00022842"/>
    </source>
</evidence>
<comment type="subcellular location">
    <subcellularLocation>
        <location evidence="2 14">Nucleus</location>
    </subcellularLocation>
</comment>